<dbReference type="PANTHER" id="PTHR23514">
    <property type="entry name" value="BYPASS OF STOP CODON PROTEIN 6"/>
    <property type="match status" value="1"/>
</dbReference>
<dbReference type="InterPro" id="IPR051788">
    <property type="entry name" value="MFS_Transporter"/>
</dbReference>
<evidence type="ECO:0000256" key="3">
    <source>
        <dbReference type="ARBA" id="ARBA00022989"/>
    </source>
</evidence>
<name>A0A916YAZ3_9HYPH</name>
<dbReference type="PROSITE" id="PS50850">
    <property type="entry name" value="MFS"/>
    <property type="match status" value="1"/>
</dbReference>
<comment type="subcellular location">
    <subcellularLocation>
        <location evidence="1">Membrane</location>
        <topology evidence="1">Multi-pass membrane protein</topology>
    </subcellularLocation>
</comment>
<feature type="transmembrane region" description="Helical" evidence="5">
    <location>
        <begin position="174"/>
        <end position="192"/>
    </location>
</feature>
<feature type="transmembrane region" description="Helical" evidence="5">
    <location>
        <begin position="147"/>
        <end position="168"/>
    </location>
</feature>
<feature type="transmembrane region" description="Helical" evidence="5">
    <location>
        <begin position="347"/>
        <end position="368"/>
    </location>
</feature>
<feature type="transmembrane region" description="Helical" evidence="5">
    <location>
        <begin position="257"/>
        <end position="277"/>
    </location>
</feature>
<evidence type="ECO:0000313" key="8">
    <source>
        <dbReference type="Proteomes" id="UP000613160"/>
    </source>
</evidence>
<feature type="transmembrane region" description="Helical" evidence="5">
    <location>
        <begin position="83"/>
        <end position="102"/>
    </location>
</feature>
<gene>
    <name evidence="7" type="ORF">GCM10011335_44870</name>
</gene>
<feature type="transmembrane region" description="Helical" evidence="5">
    <location>
        <begin position="289"/>
        <end position="307"/>
    </location>
</feature>
<keyword evidence="2 5" id="KW-0812">Transmembrane</keyword>
<organism evidence="7 8">
    <name type="scientific">Aureimonas glaciei</name>
    <dbReference type="NCBI Taxonomy" id="1776957"/>
    <lineage>
        <taxon>Bacteria</taxon>
        <taxon>Pseudomonadati</taxon>
        <taxon>Pseudomonadota</taxon>
        <taxon>Alphaproteobacteria</taxon>
        <taxon>Hyphomicrobiales</taxon>
        <taxon>Aurantimonadaceae</taxon>
        <taxon>Aureimonas</taxon>
    </lineage>
</organism>
<dbReference type="PANTHER" id="PTHR23514:SF13">
    <property type="entry name" value="INNER MEMBRANE PROTEIN YBJJ"/>
    <property type="match status" value="1"/>
</dbReference>
<evidence type="ECO:0000256" key="4">
    <source>
        <dbReference type="ARBA" id="ARBA00023136"/>
    </source>
</evidence>
<protein>
    <submittedName>
        <fullName evidence="7">MFS transporter</fullName>
    </submittedName>
</protein>
<dbReference type="Gene3D" id="1.20.1250.20">
    <property type="entry name" value="MFS general substrate transporter like domains"/>
    <property type="match status" value="2"/>
</dbReference>
<dbReference type="GO" id="GO:0022857">
    <property type="term" value="F:transmembrane transporter activity"/>
    <property type="evidence" value="ECO:0007669"/>
    <property type="project" value="InterPro"/>
</dbReference>
<dbReference type="EMBL" id="BMJJ01000013">
    <property type="protein sequence ID" value="GGD36990.1"/>
    <property type="molecule type" value="Genomic_DNA"/>
</dbReference>
<sequence>MALAEDVPLSPSAALPMHRIAVSAAFLANGFLIGSWAPEIPLFAARLDISKATLGIMILVFGLGAVAAMPVVGRLIGALGSRLPMLVLHLLMVPALPLAVLAPGLVTAGLAVALMGMATGGMDVAMNANAVAVERRRPRAIMSSCHGFWSVGGLLGAGLGGFIIAAFGALGHSLIVAVVILALWLVVARGALADGVAKAESTAPGADAVPGAAGTSRAGVLKAIAVGLFALFAMIPEGAAIDWSAVYLRQELDAGDAASGLAFAAFSLTMACFRFAGDGIRDRFGAVQTARVCSALAAAGLLAVGLADTLPVTLLGFALMGVGLSNMVPIAFSAAGNVEGLRPGTGLSIVSALGYSGILLAPSVIGFVAEHSGFRVIFLSLALLLVVTFLAAGLVRGADRRLD</sequence>
<evidence type="ECO:0000259" key="6">
    <source>
        <dbReference type="PROSITE" id="PS50850"/>
    </source>
</evidence>
<feature type="transmembrane region" description="Helical" evidence="5">
    <location>
        <begin position="49"/>
        <end position="71"/>
    </location>
</feature>
<evidence type="ECO:0000313" key="7">
    <source>
        <dbReference type="EMBL" id="GGD36990.1"/>
    </source>
</evidence>
<accession>A0A916YAZ3</accession>
<feature type="transmembrane region" description="Helical" evidence="5">
    <location>
        <begin position="374"/>
        <end position="395"/>
    </location>
</feature>
<feature type="transmembrane region" description="Helical" evidence="5">
    <location>
        <begin position="313"/>
        <end position="335"/>
    </location>
</feature>
<feature type="transmembrane region" description="Helical" evidence="5">
    <location>
        <begin position="223"/>
        <end position="245"/>
    </location>
</feature>
<keyword evidence="3 5" id="KW-1133">Transmembrane helix</keyword>
<dbReference type="Pfam" id="PF07690">
    <property type="entry name" value="MFS_1"/>
    <property type="match status" value="2"/>
</dbReference>
<keyword evidence="8" id="KW-1185">Reference proteome</keyword>
<proteinExistence type="predicted"/>
<feature type="domain" description="Major facilitator superfamily (MFS) profile" evidence="6">
    <location>
        <begin position="18"/>
        <end position="400"/>
    </location>
</feature>
<dbReference type="InterPro" id="IPR011701">
    <property type="entry name" value="MFS"/>
</dbReference>
<dbReference type="InterPro" id="IPR020846">
    <property type="entry name" value="MFS_dom"/>
</dbReference>
<dbReference type="InterPro" id="IPR036259">
    <property type="entry name" value="MFS_trans_sf"/>
</dbReference>
<dbReference type="SUPFAM" id="SSF103473">
    <property type="entry name" value="MFS general substrate transporter"/>
    <property type="match status" value="1"/>
</dbReference>
<evidence type="ECO:0000256" key="1">
    <source>
        <dbReference type="ARBA" id="ARBA00004141"/>
    </source>
</evidence>
<reference evidence="7" key="2">
    <citation type="submission" date="2020-09" db="EMBL/GenBank/DDBJ databases">
        <authorList>
            <person name="Sun Q."/>
            <person name="Zhou Y."/>
        </authorList>
    </citation>
    <scope>NUCLEOTIDE SEQUENCE</scope>
    <source>
        <strain evidence="7">CGMCC 1.15493</strain>
    </source>
</reference>
<comment type="caution">
    <text evidence="7">The sequence shown here is derived from an EMBL/GenBank/DDBJ whole genome shotgun (WGS) entry which is preliminary data.</text>
</comment>
<dbReference type="AlphaFoldDB" id="A0A916YAZ3"/>
<dbReference type="Proteomes" id="UP000613160">
    <property type="component" value="Unassembled WGS sequence"/>
</dbReference>
<evidence type="ECO:0000256" key="5">
    <source>
        <dbReference type="SAM" id="Phobius"/>
    </source>
</evidence>
<evidence type="ECO:0000256" key="2">
    <source>
        <dbReference type="ARBA" id="ARBA00022692"/>
    </source>
</evidence>
<reference evidence="7" key="1">
    <citation type="journal article" date="2014" name="Int. J. Syst. Evol. Microbiol.">
        <title>Complete genome sequence of Corynebacterium casei LMG S-19264T (=DSM 44701T), isolated from a smear-ripened cheese.</title>
        <authorList>
            <consortium name="US DOE Joint Genome Institute (JGI-PGF)"/>
            <person name="Walter F."/>
            <person name="Albersmeier A."/>
            <person name="Kalinowski J."/>
            <person name="Ruckert C."/>
        </authorList>
    </citation>
    <scope>NUCLEOTIDE SEQUENCE</scope>
    <source>
        <strain evidence="7">CGMCC 1.15493</strain>
    </source>
</reference>
<dbReference type="CDD" id="cd17393">
    <property type="entry name" value="MFS_MosC_like"/>
    <property type="match status" value="1"/>
</dbReference>
<keyword evidence="4 5" id="KW-0472">Membrane</keyword>
<dbReference type="GO" id="GO:0016020">
    <property type="term" value="C:membrane"/>
    <property type="evidence" value="ECO:0007669"/>
    <property type="project" value="UniProtKB-SubCell"/>
</dbReference>
<feature type="transmembrane region" description="Helical" evidence="5">
    <location>
        <begin position="20"/>
        <end position="37"/>
    </location>
</feature>